<organism evidence="1 2">
    <name type="scientific">Puccinia graminis f. sp. tritici</name>
    <dbReference type="NCBI Taxonomy" id="56615"/>
    <lineage>
        <taxon>Eukaryota</taxon>
        <taxon>Fungi</taxon>
        <taxon>Dikarya</taxon>
        <taxon>Basidiomycota</taxon>
        <taxon>Pucciniomycotina</taxon>
        <taxon>Pucciniomycetes</taxon>
        <taxon>Pucciniales</taxon>
        <taxon>Pucciniaceae</taxon>
        <taxon>Puccinia</taxon>
    </lineage>
</organism>
<dbReference type="AlphaFoldDB" id="A0A5B0QJK3"/>
<evidence type="ECO:0000313" key="1">
    <source>
        <dbReference type="EMBL" id="KAA1113318.1"/>
    </source>
</evidence>
<accession>A0A5B0QJK3</accession>
<sequence length="676" mass="78372">MRVMSAQFFLIRTRQVDHQPNSSYGFTESIGLPSHLLRILVVSGALMASAIYANMIRIHHYVLHRNFLWRSISWYFIAASAITSSMKFDPKLWTTVEKHLSAEELFEAHPQKTITSSPAQFEPEWTATQSAPHNLKRPSPFSCITPMSPSLQHESRETQASAKKQKYSHGKIFTASPDLIPQPSASHAGVGLDHSVDLMDPSESIVHSELNQCQPMYHSIFDQLSNDANGSYFKPEVKTKEGEFDYQLEHQYNLAHPVCISARGNLYEPLLEEFYLSFFEDKKNLKDYKYAHKLVKSVDSSLPPSSQMHTQTSHSNKEGYKKKLNTWPLILNFKFLIAWCYDLHEKVLSHYNVKISSYKAHQMMFLKWMEREILAPFLTMGAISINSAPENLTVQQDSHQNFSLILIQTALFNYFSNETHSIILARSIGIYLVKQYQDSNKIDYSALRDPAKTIEEDLLEIETNSNFKGTYSYISNLCLDPDRLIKHRWFCVGHEGGYKLVQEYFSDFQNDFHRIYKTFGKGSRKPTFRTIHPRLPICVCLYSEKNGDGILRIFSLEDRSYFREDETFTKMKKLLKILQHLHIQFLNNRPEESEMRKNLFNWLHQMIFDPPHSTPIIGNVKMEGFMAPWDQDKQQNIDCFGIVQVQLIRYFGDSTLSAEILRDTAAFLIATWYHTN</sequence>
<evidence type="ECO:0000313" key="2">
    <source>
        <dbReference type="Proteomes" id="UP000324748"/>
    </source>
</evidence>
<gene>
    <name evidence="1" type="ORF">PGT21_028036</name>
</gene>
<reference evidence="1 2" key="1">
    <citation type="submission" date="2019-05" db="EMBL/GenBank/DDBJ databases">
        <title>Emergence of the Ug99 lineage of the wheat stem rust pathogen through somatic hybridization.</title>
        <authorList>
            <person name="Li F."/>
            <person name="Upadhyaya N.M."/>
            <person name="Sperschneider J."/>
            <person name="Matny O."/>
            <person name="Nguyen-Phuc H."/>
            <person name="Mago R."/>
            <person name="Raley C."/>
            <person name="Miller M.E."/>
            <person name="Silverstein K.A.T."/>
            <person name="Henningsen E."/>
            <person name="Hirsch C.D."/>
            <person name="Visser B."/>
            <person name="Pretorius Z.A."/>
            <person name="Steffenson B.J."/>
            <person name="Schwessinger B."/>
            <person name="Dodds P.N."/>
            <person name="Figueroa M."/>
        </authorList>
    </citation>
    <scope>NUCLEOTIDE SEQUENCE [LARGE SCALE GENOMIC DNA]</scope>
    <source>
        <strain evidence="1">21-0</strain>
    </source>
</reference>
<keyword evidence="2" id="KW-1185">Reference proteome</keyword>
<proteinExistence type="predicted"/>
<protein>
    <submittedName>
        <fullName evidence="1">Uncharacterized protein</fullName>
    </submittedName>
</protein>
<dbReference type="EMBL" id="VSWC01000015">
    <property type="protein sequence ID" value="KAA1113318.1"/>
    <property type="molecule type" value="Genomic_DNA"/>
</dbReference>
<name>A0A5B0QJK3_PUCGR</name>
<dbReference type="Proteomes" id="UP000324748">
    <property type="component" value="Unassembled WGS sequence"/>
</dbReference>
<dbReference type="OrthoDB" id="10524006at2759"/>
<comment type="caution">
    <text evidence="1">The sequence shown here is derived from an EMBL/GenBank/DDBJ whole genome shotgun (WGS) entry which is preliminary data.</text>
</comment>